<sequence length="222" mass="25006">MSVFRFITSKQGRTHVVTITLLIFLALIGCSKTSDPPSSIALRPEPSWQKSTRLETAAEERNVLFIRRFSEDWTFEKPYTTVKAGDFEYVAGGKINFRGMVIMTFRGENIEITRGVICDGLSHDKKKVRFGYLDLEEIRAFEAGMDRMASGNEKLLESNGEAFFTTKSGVTVNGDGKTFNFRLLGIKDTEEELNVAGLNKSDLAEIKMKLELARKWAENQGQ</sequence>
<accession>A0ABV7F751</accession>
<comment type="caution">
    <text evidence="1">The sequence shown here is derived from an EMBL/GenBank/DDBJ whole genome shotgun (WGS) entry which is preliminary data.</text>
</comment>
<evidence type="ECO:0008006" key="3">
    <source>
        <dbReference type="Google" id="ProtNLM"/>
    </source>
</evidence>
<proteinExistence type="predicted"/>
<dbReference type="PROSITE" id="PS51257">
    <property type="entry name" value="PROKAR_LIPOPROTEIN"/>
    <property type="match status" value="1"/>
</dbReference>
<dbReference type="RefSeq" id="WP_390329476.1">
    <property type="nucleotide sequence ID" value="NZ_JBHRTP010000091.1"/>
</dbReference>
<gene>
    <name evidence="1" type="ORF">ACFOFO_23295</name>
</gene>
<name>A0ABV7F751_9BURK</name>
<dbReference type="EMBL" id="JBHRTP010000091">
    <property type="protein sequence ID" value="MFC3110842.1"/>
    <property type="molecule type" value="Genomic_DNA"/>
</dbReference>
<protein>
    <recommendedName>
        <fullName evidence="3">Lipoprotein</fullName>
    </recommendedName>
</protein>
<reference evidence="2" key="1">
    <citation type="journal article" date="2019" name="Int. J. Syst. Evol. Microbiol.">
        <title>The Global Catalogue of Microorganisms (GCM) 10K type strain sequencing project: providing services to taxonomists for standard genome sequencing and annotation.</title>
        <authorList>
            <consortium name="The Broad Institute Genomics Platform"/>
            <consortium name="The Broad Institute Genome Sequencing Center for Infectious Disease"/>
            <person name="Wu L."/>
            <person name="Ma J."/>
        </authorList>
    </citation>
    <scope>NUCLEOTIDE SEQUENCE [LARGE SCALE GENOMIC DNA]</scope>
    <source>
        <strain evidence="2">KCTC 42986</strain>
    </source>
</reference>
<organism evidence="1 2">
    <name type="scientific">Undibacterium arcticum</name>
    <dbReference type="NCBI Taxonomy" id="1762892"/>
    <lineage>
        <taxon>Bacteria</taxon>
        <taxon>Pseudomonadati</taxon>
        <taxon>Pseudomonadota</taxon>
        <taxon>Betaproteobacteria</taxon>
        <taxon>Burkholderiales</taxon>
        <taxon>Oxalobacteraceae</taxon>
        <taxon>Undibacterium</taxon>
    </lineage>
</organism>
<evidence type="ECO:0000313" key="1">
    <source>
        <dbReference type="EMBL" id="MFC3110842.1"/>
    </source>
</evidence>
<evidence type="ECO:0000313" key="2">
    <source>
        <dbReference type="Proteomes" id="UP001595530"/>
    </source>
</evidence>
<dbReference type="Proteomes" id="UP001595530">
    <property type="component" value="Unassembled WGS sequence"/>
</dbReference>
<keyword evidence="2" id="KW-1185">Reference proteome</keyword>